<reference evidence="1" key="2">
    <citation type="journal article" date="2015" name="Fish Shellfish Immunol.">
        <title>Early steps in the European eel (Anguilla anguilla)-Vibrio vulnificus interaction in the gills: Role of the RtxA13 toxin.</title>
        <authorList>
            <person name="Callol A."/>
            <person name="Pajuelo D."/>
            <person name="Ebbesson L."/>
            <person name="Teles M."/>
            <person name="MacKenzie S."/>
            <person name="Amaro C."/>
        </authorList>
    </citation>
    <scope>NUCLEOTIDE SEQUENCE</scope>
</reference>
<sequence length="33" mass="3579">MSGPPMTNKEPPIKKRKLCFGGGGASHIVLWLQ</sequence>
<dbReference type="EMBL" id="GBXM01000881">
    <property type="protein sequence ID" value="JAI07697.1"/>
    <property type="molecule type" value="Transcribed_RNA"/>
</dbReference>
<name>A0A0E9XZ43_ANGAN</name>
<proteinExistence type="predicted"/>
<accession>A0A0E9XZ43</accession>
<organism evidence="1">
    <name type="scientific">Anguilla anguilla</name>
    <name type="common">European freshwater eel</name>
    <name type="synonym">Muraena anguilla</name>
    <dbReference type="NCBI Taxonomy" id="7936"/>
    <lineage>
        <taxon>Eukaryota</taxon>
        <taxon>Metazoa</taxon>
        <taxon>Chordata</taxon>
        <taxon>Craniata</taxon>
        <taxon>Vertebrata</taxon>
        <taxon>Euteleostomi</taxon>
        <taxon>Actinopterygii</taxon>
        <taxon>Neopterygii</taxon>
        <taxon>Teleostei</taxon>
        <taxon>Anguilliformes</taxon>
        <taxon>Anguillidae</taxon>
        <taxon>Anguilla</taxon>
    </lineage>
</organism>
<evidence type="ECO:0000313" key="1">
    <source>
        <dbReference type="EMBL" id="JAI07697.1"/>
    </source>
</evidence>
<protein>
    <submittedName>
        <fullName evidence="1">Uncharacterized protein</fullName>
    </submittedName>
</protein>
<dbReference type="AlphaFoldDB" id="A0A0E9XZ43"/>
<reference evidence="1" key="1">
    <citation type="submission" date="2014-11" db="EMBL/GenBank/DDBJ databases">
        <authorList>
            <person name="Amaro Gonzalez C."/>
        </authorList>
    </citation>
    <scope>NUCLEOTIDE SEQUENCE</scope>
</reference>